<gene>
    <name evidence="2" type="ORF">PXEA_LOCUS24460</name>
</gene>
<evidence type="ECO:0000313" key="2">
    <source>
        <dbReference type="EMBL" id="VEL31020.1"/>
    </source>
</evidence>
<evidence type="ECO:0000313" key="3">
    <source>
        <dbReference type="Proteomes" id="UP000784294"/>
    </source>
</evidence>
<protein>
    <submittedName>
        <fullName evidence="2">Uncharacterized protein</fullName>
    </submittedName>
</protein>
<feature type="compositionally biased region" description="Polar residues" evidence="1">
    <location>
        <begin position="93"/>
        <end position="114"/>
    </location>
</feature>
<comment type="caution">
    <text evidence="2">The sequence shown here is derived from an EMBL/GenBank/DDBJ whole genome shotgun (WGS) entry which is preliminary data.</text>
</comment>
<proteinExistence type="predicted"/>
<sequence>MLSLHVTTTAIVTTSSILFSLARRPSSDATQARGPHSTEDGWVMDAASSSSDSRERQMSRVHVSQSSTKTTSARGAEQNDLLKSRAFAEAEEFQSQSATNSADMNKPTLSPIEQ</sequence>
<dbReference type="Proteomes" id="UP000784294">
    <property type="component" value="Unassembled WGS sequence"/>
</dbReference>
<organism evidence="2 3">
    <name type="scientific">Protopolystoma xenopodis</name>
    <dbReference type="NCBI Taxonomy" id="117903"/>
    <lineage>
        <taxon>Eukaryota</taxon>
        <taxon>Metazoa</taxon>
        <taxon>Spiralia</taxon>
        <taxon>Lophotrochozoa</taxon>
        <taxon>Platyhelminthes</taxon>
        <taxon>Monogenea</taxon>
        <taxon>Polyopisthocotylea</taxon>
        <taxon>Polystomatidea</taxon>
        <taxon>Polystomatidae</taxon>
        <taxon>Protopolystoma</taxon>
    </lineage>
</organism>
<accession>A0A448X8T9</accession>
<feature type="region of interest" description="Disordered" evidence="1">
    <location>
        <begin position="22"/>
        <end position="114"/>
    </location>
</feature>
<keyword evidence="3" id="KW-1185">Reference proteome</keyword>
<evidence type="ECO:0000256" key="1">
    <source>
        <dbReference type="SAM" id="MobiDB-lite"/>
    </source>
</evidence>
<reference evidence="2" key="1">
    <citation type="submission" date="2018-11" db="EMBL/GenBank/DDBJ databases">
        <authorList>
            <consortium name="Pathogen Informatics"/>
        </authorList>
    </citation>
    <scope>NUCLEOTIDE SEQUENCE</scope>
</reference>
<name>A0A448X8T9_9PLAT</name>
<feature type="non-terminal residue" evidence="2">
    <location>
        <position position="114"/>
    </location>
</feature>
<dbReference type="EMBL" id="CAAALY010117808">
    <property type="protein sequence ID" value="VEL31020.1"/>
    <property type="molecule type" value="Genomic_DNA"/>
</dbReference>
<dbReference type="AlphaFoldDB" id="A0A448X8T9"/>
<feature type="compositionally biased region" description="Polar residues" evidence="1">
    <location>
        <begin position="62"/>
        <end position="73"/>
    </location>
</feature>